<evidence type="ECO:0000256" key="4">
    <source>
        <dbReference type="ARBA" id="ARBA00022975"/>
    </source>
</evidence>
<dbReference type="InterPro" id="IPR011060">
    <property type="entry name" value="RibuloseP-bd_barrel"/>
</dbReference>
<dbReference type="EMBL" id="JACHIO010000018">
    <property type="protein sequence ID" value="MBB5065573.1"/>
    <property type="molecule type" value="Genomic_DNA"/>
</dbReference>
<comment type="caution">
    <text evidence="9">The sequence shown here is derived from an EMBL/GenBank/DDBJ whole genome shotgun (WGS) entry which is preliminary data.</text>
</comment>
<dbReference type="UniPathway" id="UPA00070">
    <property type="reaction ID" value="UER00120"/>
</dbReference>
<evidence type="ECO:0000256" key="2">
    <source>
        <dbReference type="ARBA" id="ARBA00008847"/>
    </source>
</evidence>
<organism evidence="9 10">
    <name type="scientific">Granulicella mallensis</name>
    <dbReference type="NCBI Taxonomy" id="940614"/>
    <lineage>
        <taxon>Bacteria</taxon>
        <taxon>Pseudomonadati</taxon>
        <taxon>Acidobacteriota</taxon>
        <taxon>Terriglobia</taxon>
        <taxon>Terriglobales</taxon>
        <taxon>Acidobacteriaceae</taxon>
        <taxon>Granulicella</taxon>
    </lineage>
</organism>
<name>A0A7W7ZT06_9BACT</name>
<comment type="pathway">
    <text evidence="1">Pyrimidine metabolism; UMP biosynthesis via de novo pathway; UMP from orotate: step 2/2.</text>
</comment>
<reference evidence="9 10" key="1">
    <citation type="submission" date="2020-08" db="EMBL/GenBank/DDBJ databases">
        <title>Genomic Encyclopedia of Type Strains, Phase IV (KMG-V): Genome sequencing to study the core and pangenomes of soil and plant-associated prokaryotes.</title>
        <authorList>
            <person name="Whitman W."/>
        </authorList>
    </citation>
    <scope>NUCLEOTIDE SEQUENCE [LARGE SCALE GENOMIC DNA]</scope>
    <source>
        <strain evidence="9 10">X5P3</strain>
    </source>
</reference>
<dbReference type="GO" id="GO:0044205">
    <property type="term" value="P:'de novo' UMP biosynthetic process"/>
    <property type="evidence" value="ECO:0007669"/>
    <property type="project" value="UniProtKB-UniPathway"/>
</dbReference>
<dbReference type="Proteomes" id="UP000584867">
    <property type="component" value="Unassembled WGS sequence"/>
</dbReference>
<dbReference type="Gene3D" id="3.20.20.70">
    <property type="entry name" value="Aldolase class I"/>
    <property type="match status" value="1"/>
</dbReference>
<evidence type="ECO:0000256" key="1">
    <source>
        <dbReference type="ARBA" id="ARBA00004861"/>
    </source>
</evidence>
<evidence type="ECO:0000256" key="7">
    <source>
        <dbReference type="NCBIfam" id="TIGR02127"/>
    </source>
</evidence>
<dbReference type="CDD" id="cd04725">
    <property type="entry name" value="OMP_decarboxylase_like"/>
    <property type="match status" value="1"/>
</dbReference>
<dbReference type="NCBIfam" id="TIGR02127">
    <property type="entry name" value="pyrF_sub2"/>
    <property type="match status" value="1"/>
</dbReference>
<protein>
    <recommendedName>
        <fullName evidence="7">Orotidine-5'-phosphate decarboxylase</fullName>
        <ecNumber evidence="7">4.1.1.23</ecNumber>
    </recommendedName>
</protein>
<comment type="similarity">
    <text evidence="2">Belongs to the OMP decarboxylase family. Type 2 subfamily.</text>
</comment>
<evidence type="ECO:0000313" key="9">
    <source>
        <dbReference type="EMBL" id="MBB5065573.1"/>
    </source>
</evidence>
<dbReference type="SUPFAM" id="SSF51366">
    <property type="entry name" value="Ribulose-phoshate binding barrel"/>
    <property type="match status" value="1"/>
</dbReference>
<dbReference type="Pfam" id="PF00215">
    <property type="entry name" value="OMPdecase"/>
    <property type="match status" value="1"/>
</dbReference>
<sequence length="273" mass="30288">MNTILQKYNRRADAIRSLLCVGLDSEFSRIPEQFKSSDYPQYEFNKWIIEQTHEYAAAYKPNMAFYEACGEQGLTALAFTMQYLRDEYPEIVTICDAKRADIGNTNRGYVESIFDKFGFDSITLHPYLGKEALAPFLERSDKACIILCRTSNAGAGEFQDLETNGKPLWQIVAERVSQEWDKNGNCMLVVGATYPDEMRRIRAVAPQTTFLVPGVGAQGGDVAAVVSAGLDTEGRGLMISSSRDIIFSDDPAASARGVRDAINAAKEGVHVRR</sequence>
<comment type="catalytic activity">
    <reaction evidence="6">
        <text>orotidine 5'-phosphate + H(+) = UMP + CO2</text>
        <dbReference type="Rhea" id="RHEA:11596"/>
        <dbReference type="ChEBI" id="CHEBI:15378"/>
        <dbReference type="ChEBI" id="CHEBI:16526"/>
        <dbReference type="ChEBI" id="CHEBI:57538"/>
        <dbReference type="ChEBI" id="CHEBI:57865"/>
        <dbReference type="EC" id="4.1.1.23"/>
    </reaction>
</comment>
<dbReference type="InterPro" id="IPR013785">
    <property type="entry name" value="Aldolase_TIM"/>
</dbReference>
<dbReference type="GO" id="GO:0006207">
    <property type="term" value="P:'de novo' pyrimidine nucleobase biosynthetic process"/>
    <property type="evidence" value="ECO:0007669"/>
    <property type="project" value="InterPro"/>
</dbReference>
<evidence type="ECO:0000313" key="10">
    <source>
        <dbReference type="Proteomes" id="UP000584867"/>
    </source>
</evidence>
<dbReference type="RefSeq" id="WP_184258390.1">
    <property type="nucleotide sequence ID" value="NZ_JACHIO010000018.1"/>
</dbReference>
<accession>A0A7W7ZT06</accession>
<keyword evidence="4" id="KW-0665">Pyrimidine biosynthesis</keyword>
<keyword evidence="5 9" id="KW-0456">Lyase</keyword>
<evidence type="ECO:0000259" key="8">
    <source>
        <dbReference type="SMART" id="SM00934"/>
    </source>
</evidence>
<feature type="domain" description="Orotidine 5'-phosphate decarboxylase" evidence="8">
    <location>
        <begin position="18"/>
        <end position="258"/>
    </location>
</feature>
<dbReference type="PANTHER" id="PTHR43375">
    <property type="entry name" value="OROTIDINE 5'-PHOSPHATE DECARBOXYLASE"/>
    <property type="match status" value="1"/>
</dbReference>
<proteinExistence type="inferred from homology"/>
<evidence type="ECO:0000256" key="6">
    <source>
        <dbReference type="ARBA" id="ARBA00049157"/>
    </source>
</evidence>
<evidence type="ECO:0000256" key="3">
    <source>
        <dbReference type="ARBA" id="ARBA00022793"/>
    </source>
</evidence>
<evidence type="ECO:0000256" key="5">
    <source>
        <dbReference type="ARBA" id="ARBA00023239"/>
    </source>
</evidence>
<dbReference type="InterPro" id="IPR001754">
    <property type="entry name" value="OMPdeCOase_dom"/>
</dbReference>
<keyword evidence="3" id="KW-0210">Decarboxylase</keyword>
<dbReference type="AlphaFoldDB" id="A0A7W7ZT06"/>
<dbReference type="PANTHER" id="PTHR43375:SF1">
    <property type="entry name" value="OROTIDINE 5'-PHOSPHATE DECARBOXYLASE"/>
    <property type="match status" value="1"/>
</dbReference>
<dbReference type="SMART" id="SM00934">
    <property type="entry name" value="OMPdecase"/>
    <property type="match status" value="1"/>
</dbReference>
<dbReference type="GO" id="GO:0004590">
    <property type="term" value="F:orotidine-5'-phosphate decarboxylase activity"/>
    <property type="evidence" value="ECO:0007669"/>
    <property type="project" value="UniProtKB-UniRule"/>
</dbReference>
<dbReference type="EC" id="4.1.1.23" evidence="7"/>
<dbReference type="InterPro" id="IPR011995">
    <property type="entry name" value="OMPdecase_type-2"/>
</dbReference>
<gene>
    <name evidence="9" type="ORF">HDF15_003942</name>
</gene>